<keyword evidence="1" id="KW-0812">Transmembrane</keyword>
<dbReference type="RefSeq" id="WP_242288488.1">
    <property type="nucleotide sequence ID" value="NZ_JAKKSL010000005.1"/>
</dbReference>
<dbReference type="EMBL" id="JAKKSL010000005">
    <property type="protein sequence ID" value="MCI2285615.1"/>
    <property type="molecule type" value="Genomic_DNA"/>
</dbReference>
<sequence>MKVEQKSVLKKRVICAVLVLSASSCATVKTIDPPKNHINISHYGKKAIVKVSLEFTVAFHIIYVCFMVSPVKK</sequence>
<dbReference type="PROSITE" id="PS51257">
    <property type="entry name" value="PROKAR_LIPOPROTEIN"/>
    <property type="match status" value="1"/>
</dbReference>
<comment type="caution">
    <text evidence="3">The sequence shown here is derived from an EMBL/GenBank/DDBJ whole genome shotgun (WGS) entry which is preliminary data.</text>
</comment>
<proteinExistence type="predicted"/>
<evidence type="ECO:0000256" key="1">
    <source>
        <dbReference type="SAM" id="Phobius"/>
    </source>
</evidence>
<keyword evidence="2" id="KW-0732">Signal</keyword>
<feature type="chain" id="PRO_5045249441" evidence="2">
    <location>
        <begin position="27"/>
        <end position="73"/>
    </location>
</feature>
<reference evidence="3" key="1">
    <citation type="submission" date="2022-01" db="EMBL/GenBank/DDBJ databases">
        <title>Colwellia maritima, isolated from seawater.</title>
        <authorList>
            <person name="Kristyanto S."/>
            <person name="Jung J."/>
            <person name="Jeon C.O."/>
        </authorList>
    </citation>
    <scope>NUCLEOTIDE SEQUENCE</scope>
    <source>
        <strain evidence="3">MSW7</strain>
    </source>
</reference>
<evidence type="ECO:0000313" key="3">
    <source>
        <dbReference type="EMBL" id="MCI2285615.1"/>
    </source>
</evidence>
<protein>
    <submittedName>
        <fullName evidence="3">Uncharacterized protein</fullName>
    </submittedName>
</protein>
<keyword evidence="1" id="KW-1133">Transmembrane helix</keyword>
<accession>A0ABS9X6A9</accession>
<keyword evidence="4" id="KW-1185">Reference proteome</keyword>
<gene>
    <name evidence="3" type="ORF">L3081_22310</name>
</gene>
<dbReference type="Proteomes" id="UP001139646">
    <property type="component" value="Unassembled WGS sequence"/>
</dbReference>
<feature type="signal peptide" evidence="2">
    <location>
        <begin position="1"/>
        <end position="26"/>
    </location>
</feature>
<evidence type="ECO:0000256" key="2">
    <source>
        <dbReference type="SAM" id="SignalP"/>
    </source>
</evidence>
<organism evidence="3 4">
    <name type="scientific">Colwellia maritima</name>
    <dbReference type="NCBI Taxonomy" id="2912588"/>
    <lineage>
        <taxon>Bacteria</taxon>
        <taxon>Pseudomonadati</taxon>
        <taxon>Pseudomonadota</taxon>
        <taxon>Gammaproteobacteria</taxon>
        <taxon>Alteromonadales</taxon>
        <taxon>Colwelliaceae</taxon>
        <taxon>Colwellia</taxon>
    </lineage>
</organism>
<evidence type="ECO:0000313" key="4">
    <source>
        <dbReference type="Proteomes" id="UP001139646"/>
    </source>
</evidence>
<feature type="transmembrane region" description="Helical" evidence="1">
    <location>
        <begin position="49"/>
        <end position="68"/>
    </location>
</feature>
<name>A0ABS9X6A9_9GAMM</name>
<keyword evidence="1" id="KW-0472">Membrane</keyword>